<evidence type="ECO:0000313" key="3">
    <source>
        <dbReference type="Proteomes" id="UP000029922"/>
    </source>
</evidence>
<dbReference type="InterPro" id="IPR036188">
    <property type="entry name" value="FAD/NAD-bd_sf"/>
</dbReference>
<dbReference type="STRING" id="216.LS73_04635"/>
<reference evidence="1 4" key="2">
    <citation type="submission" date="2018-06" db="EMBL/GenBank/DDBJ databases">
        <authorList>
            <consortium name="Pathogen Informatics"/>
            <person name="Doyle S."/>
        </authorList>
    </citation>
    <scope>NUCLEOTIDE SEQUENCE [LARGE SCALE GENOMIC DNA]</scope>
    <source>
        <strain evidence="1 4">NCTC12714</strain>
    </source>
</reference>
<proteinExistence type="predicted"/>
<gene>
    <name evidence="2" type="ORF">LS73_008995</name>
    <name evidence="1" type="ORF">NCTC12714_00591</name>
</gene>
<dbReference type="OrthoDB" id="231484at2"/>
<keyword evidence="4" id="KW-1185">Reference proteome</keyword>
<dbReference type="SUPFAM" id="SSF51905">
    <property type="entry name" value="FAD/NAD(P)-binding domain"/>
    <property type="match status" value="1"/>
</dbReference>
<dbReference type="Pfam" id="PF13450">
    <property type="entry name" value="NAD_binding_8"/>
    <property type="match status" value="1"/>
</dbReference>
<dbReference type="AlphaFoldDB" id="A0A099TXP9"/>
<organism evidence="1 4">
    <name type="scientific">Helicobacter muridarum</name>
    <dbReference type="NCBI Taxonomy" id="216"/>
    <lineage>
        <taxon>Bacteria</taxon>
        <taxon>Pseudomonadati</taxon>
        <taxon>Campylobacterota</taxon>
        <taxon>Epsilonproteobacteria</taxon>
        <taxon>Campylobacterales</taxon>
        <taxon>Helicobacteraceae</taxon>
        <taxon>Helicobacter</taxon>
    </lineage>
</organism>
<dbReference type="InterPro" id="IPR006311">
    <property type="entry name" value="TAT_signal"/>
</dbReference>
<reference evidence="2 3" key="1">
    <citation type="journal article" date="2014" name="Genome Announc.">
        <title>Draft genome sequences of eight enterohepatic helicobacter species isolated from both laboratory and wild rodents.</title>
        <authorList>
            <person name="Sheh A."/>
            <person name="Shen Z."/>
            <person name="Fox J.G."/>
        </authorList>
    </citation>
    <scope>NUCLEOTIDE SEQUENCE [LARGE SCALE GENOMIC DNA]</scope>
    <source>
        <strain evidence="2 3">ST1</strain>
    </source>
</reference>
<dbReference type="Gene3D" id="3.50.50.60">
    <property type="entry name" value="FAD/NAD(P)-binding domain"/>
    <property type="match status" value="1"/>
</dbReference>
<evidence type="ECO:0000313" key="4">
    <source>
        <dbReference type="Proteomes" id="UP000255139"/>
    </source>
</evidence>
<evidence type="ECO:0000313" key="1">
    <source>
        <dbReference type="EMBL" id="STQ85803.1"/>
    </source>
</evidence>
<dbReference type="EMBL" id="JRPD02000032">
    <property type="protein sequence ID" value="TLD98393.1"/>
    <property type="molecule type" value="Genomic_DNA"/>
</dbReference>
<sequence>MNITRRDFLNGMAVAVVAGMSPLQLLYGKDAKNISHKLLTKDDYYPPKLIGLRGSTNESYEFAHALRDGDEFDFKNLNIEEKYDLVVVGAGISGLAAACVYQDKMGNKKKVLILDNHDDFGGHARRNEFYINDKMILSYGGSESLQSPKALYSKEVVEFLGKLGINIDELAKKFDVNFYPDLNLSRGVYFNKNDFGEDKVVSGNPRKVICDDIPEDRINGRTYKDFIADFPMSINDKKDLINLFENPKDYLDGMNEQQRIEYVNKTSYRNFLRDKVKLSSKAIYFFEGMTDDFLALGISSISCEDARISFLPGFDNLKLPPLDEEAQAEVNEPYIYHFPDGNATIARAMVKRLIPQVANAKNIEELVLAKFDYSKLDMSNSTTKIRLNSTVINVENTKNGALVTYISMIDKKLHKIFAKKVIMANYNSSIPYIIPTMQKIQKESLAKCVKTPLIHTKVIIRNWQPFIKLGVHEIYSPRMFYARTKLDYPVDIGSYKHPRNPKEPICVHMVGSPMMLNRDFADGDEFDAREISRLARHSLFALSFSDLETMIREQLQGMLGKAGFNHQKDILAITLNRWGHCYAYTFNSLYDDEKESEKIIAQAKKPFGNITIANSDSNWDAYAHTAIEEAMRAVKEL</sequence>
<evidence type="ECO:0000313" key="2">
    <source>
        <dbReference type="EMBL" id="TLD98393.1"/>
    </source>
</evidence>
<name>A0A099TXP9_9HELI</name>
<dbReference type="RefSeq" id="WP_034557888.1">
    <property type="nucleotide sequence ID" value="NZ_FZML01000037.1"/>
</dbReference>
<protein>
    <submittedName>
        <fullName evidence="2">NAD(P)/FAD-dependent oxidoreductase</fullName>
    </submittedName>
    <submittedName>
        <fullName evidence="1">Protoporphyrinogen oxidase</fullName>
    </submittedName>
</protein>
<dbReference type="EMBL" id="UGJE01000002">
    <property type="protein sequence ID" value="STQ85803.1"/>
    <property type="molecule type" value="Genomic_DNA"/>
</dbReference>
<dbReference type="Proteomes" id="UP000029922">
    <property type="component" value="Unassembled WGS sequence"/>
</dbReference>
<dbReference type="Proteomes" id="UP000255139">
    <property type="component" value="Unassembled WGS sequence"/>
</dbReference>
<dbReference type="PROSITE" id="PS51318">
    <property type="entry name" value="TAT"/>
    <property type="match status" value="1"/>
</dbReference>
<accession>A0A099TXP9</accession>